<dbReference type="InterPro" id="IPR032675">
    <property type="entry name" value="LRR_dom_sf"/>
</dbReference>
<comment type="caution">
    <text evidence="2">The sequence shown here is derived from an EMBL/GenBank/DDBJ whole genome shotgun (WGS) entry which is preliminary data.</text>
</comment>
<protein>
    <recommendedName>
        <fullName evidence="1">FBD domain-containing protein</fullName>
    </recommendedName>
</protein>
<evidence type="ECO:0000259" key="1">
    <source>
        <dbReference type="SMART" id="SM00579"/>
    </source>
</evidence>
<dbReference type="InterPro" id="IPR036047">
    <property type="entry name" value="F-box-like_dom_sf"/>
</dbReference>
<name>A0A699JHX6_TANCI</name>
<proteinExistence type="predicted"/>
<dbReference type="SUPFAM" id="SSF52047">
    <property type="entry name" value="RNI-like"/>
    <property type="match status" value="1"/>
</dbReference>
<dbReference type="AlphaFoldDB" id="A0A699JHX6"/>
<accession>A0A699JHX6</accession>
<dbReference type="EMBL" id="BKCJ010415300">
    <property type="protein sequence ID" value="GFA38746.1"/>
    <property type="molecule type" value="Genomic_DNA"/>
</dbReference>
<organism evidence="2">
    <name type="scientific">Tanacetum cinerariifolium</name>
    <name type="common">Dalmatian daisy</name>
    <name type="synonym">Chrysanthemum cinerariifolium</name>
    <dbReference type="NCBI Taxonomy" id="118510"/>
    <lineage>
        <taxon>Eukaryota</taxon>
        <taxon>Viridiplantae</taxon>
        <taxon>Streptophyta</taxon>
        <taxon>Embryophyta</taxon>
        <taxon>Tracheophyta</taxon>
        <taxon>Spermatophyta</taxon>
        <taxon>Magnoliopsida</taxon>
        <taxon>eudicotyledons</taxon>
        <taxon>Gunneridae</taxon>
        <taxon>Pentapetalae</taxon>
        <taxon>asterids</taxon>
        <taxon>campanulids</taxon>
        <taxon>Asterales</taxon>
        <taxon>Asteraceae</taxon>
        <taxon>Asteroideae</taxon>
        <taxon>Anthemideae</taxon>
        <taxon>Anthemidinae</taxon>
        <taxon>Tanacetum</taxon>
    </lineage>
</organism>
<reference evidence="2" key="1">
    <citation type="journal article" date="2019" name="Sci. Rep.">
        <title>Draft genome of Tanacetum cinerariifolium, the natural source of mosquito coil.</title>
        <authorList>
            <person name="Yamashiro T."/>
            <person name="Shiraishi A."/>
            <person name="Satake H."/>
            <person name="Nakayama K."/>
        </authorList>
    </citation>
    <scope>NUCLEOTIDE SEQUENCE</scope>
</reference>
<gene>
    <name evidence="2" type="ORF">Tci_610718</name>
</gene>
<dbReference type="InterPro" id="IPR006566">
    <property type="entry name" value="FBD"/>
</dbReference>
<dbReference type="Pfam" id="PF24758">
    <property type="entry name" value="LRR_At5g56370"/>
    <property type="match status" value="1"/>
</dbReference>
<evidence type="ECO:0000313" key="2">
    <source>
        <dbReference type="EMBL" id="GFA38746.1"/>
    </source>
</evidence>
<dbReference type="Pfam" id="PF00646">
    <property type="entry name" value="F-box"/>
    <property type="match status" value="2"/>
</dbReference>
<dbReference type="SUPFAM" id="SSF81383">
    <property type="entry name" value="F-box domain"/>
    <property type="match status" value="2"/>
</dbReference>
<dbReference type="InterPro" id="IPR055411">
    <property type="entry name" value="LRR_FXL15/At3g58940/PEG3-like"/>
</dbReference>
<dbReference type="Gene3D" id="3.80.10.10">
    <property type="entry name" value="Ribonuclease Inhibitor"/>
    <property type="match status" value="1"/>
</dbReference>
<dbReference type="SMART" id="SM00579">
    <property type="entry name" value="FBD"/>
    <property type="match status" value="1"/>
</dbReference>
<dbReference type="PANTHER" id="PTHR31639">
    <property type="entry name" value="F-BOX PROTEIN-LIKE"/>
    <property type="match status" value="1"/>
</dbReference>
<dbReference type="PANTHER" id="PTHR31639:SF315">
    <property type="entry name" value="LEUCINE-RICH REPEAT DOMAIN SUPERFAMILY, F-BOX-LIKE DOMAIN SUPERFAMILY"/>
    <property type="match status" value="1"/>
</dbReference>
<sequence length="544" mass="62462">MDRLSELPLNIIETILCLVPIQEAGRTSILSKEWRYHWTRIPKIVFDVKTFQVSTVDRADLSIPEQKHLEANKRQNKNNKLIYALGQVLLMHDGPIDEFSLSLHLFGHFIEIDHIITHLSRITSIKKLTLDFQYAGYKLPSSVFSFSQLTHLCLIGGYFDHLPTFNEFASLTSLSLQGGSISAITLQRLLSRCPLVKTLRLDIPSYYISRRNDGPTITELLECLPAIETLSLEFPRIDVFEDGRVPRELPTPLFHLKYLDICSYNIRGMDRLSEFPLNIIETILCLVPIQEAGRTSILSKEWRYHWTRIPKIVFDVKTFHVSTVDPAELSIPEQKHLELDDWEIKNNKLIYAAGQVLLMHDGGSISAITLQRLLSRCPLVKTLLLDIPRSYISGSNDDPAITELLECLPVIETLSLKFPFHGCVRGRQTNTTYFLPFLSKAPRTWRNLRITRSFSIVSCYPGIMFEHLNELEIYAFVYKKRRLDIVKFILARSPVLKKVRISLPYIVRDKKFRIIENLLGYSCASPEVQIIVDDQEVLIVSAAL</sequence>
<feature type="domain" description="FBD" evidence="1">
    <location>
        <begin position="462"/>
        <end position="533"/>
    </location>
</feature>
<dbReference type="InterPro" id="IPR001810">
    <property type="entry name" value="F-box_dom"/>
</dbReference>